<feature type="transmembrane region" description="Helical" evidence="6">
    <location>
        <begin position="33"/>
        <end position="55"/>
    </location>
</feature>
<dbReference type="Gene3D" id="1.20.1080.10">
    <property type="entry name" value="Glycerol uptake facilitator protein"/>
    <property type="match status" value="1"/>
</dbReference>
<name>A0A7S0MCY6_9CRYP</name>
<evidence type="ECO:0000256" key="3">
    <source>
        <dbReference type="ARBA" id="ARBA00022989"/>
    </source>
</evidence>
<comment type="subcellular location">
    <subcellularLocation>
        <location evidence="1">Membrane</location>
        <topology evidence="1">Multi-pass membrane protein</topology>
    </subcellularLocation>
</comment>
<keyword evidence="4 6" id="KW-0472">Membrane</keyword>
<dbReference type="PANTHER" id="PTHR30520">
    <property type="entry name" value="FORMATE TRANSPORTER-RELATED"/>
    <property type="match status" value="1"/>
</dbReference>
<protein>
    <recommendedName>
        <fullName evidence="8">Formate/nitrite transporter</fullName>
    </recommendedName>
</protein>
<dbReference type="Pfam" id="PF01226">
    <property type="entry name" value="Form_Nir_trans"/>
    <property type="match status" value="1"/>
</dbReference>
<comment type="similarity">
    <text evidence="5">Belongs to the FNT transporter (TC 1.A.16) family.</text>
</comment>
<evidence type="ECO:0000313" key="7">
    <source>
        <dbReference type="EMBL" id="CAD8637909.1"/>
    </source>
</evidence>
<gene>
    <name evidence="7" type="ORF">CCUR1050_LOCUS15593</name>
</gene>
<evidence type="ECO:0000256" key="1">
    <source>
        <dbReference type="ARBA" id="ARBA00004141"/>
    </source>
</evidence>
<dbReference type="GO" id="GO:0015513">
    <property type="term" value="F:high-affinity secondary active nitrite transmembrane transporter activity"/>
    <property type="evidence" value="ECO:0007669"/>
    <property type="project" value="TreeGrafter"/>
</dbReference>
<dbReference type="GO" id="GO:0005886">
    <property type="term" value="C:plasma membrane"/>
    <property type="evidence" value="ECO:0007669"/>
    <property type="project" value="TreeGrafter"/>
</dbReference>
<feature type="transmembrane region" description="Helical" evidence="6">
    <location>
        <begin position="159"/>
        <end position="181"/>
    </location>
</feature>
<dbReference type="GO" id="GO:0015707">
    <property type="term" value="P:nitrite transport"/>
    <property type="evidence" value="ECO:0007669"/>
    <property type="project" value="TreeGrafter"/>
</dbReference>
<evidence type="ECO:0008006" key="8">
    <source>
        <dbReference type="Google" id="ProtNLM"/>
    </source>
</evidence>
<keyword evidence="3 6" id="KW-1133">Transmembrane helix</keyword>
<dbReference type="InterPro" id="IPR023271">
    <property type="entry name" value="Aquaporin-like"/>
</dbReference>
<feature type="transmembrane region" description="Helical" evidence="6">
    <location>
        <begin position="117"/>
        <end position="139"/>
    </location>
</feature>
<keyword evidence="2 6" id="KW-0812">Transmembrane</keyword>
<sequence>MHFIVFFGGEFYSGNCMFMTVGLVRRRVNVRSFLYVLLGSLAANFAGCVAATYLFGRATELFANEPHLSFVRGLAEGKARSDPGVTLLRAIPANIMICISIHLGISARDMFGKLAALHFPLTVYTVAGFEHAVGNFVALPLGAMYGADADLLRAAWANLLPAIAGNFVGGAAVGLSELLLFSWDQGHGNTNQLHNHAHDAADARARALALQAKRSLLAARRRPPAGFPAIRVSPGSSSRSPLVSAHSWTGADIAWAPAAAKSDGIRVRHGSA</sequence>
<dbReference type="PANTHER" id="PTHR30520:SF6">
    <property type="entry name" value="FORMATE_NITRATE FAMILY TRANSPORTER (EUROFUNG)"/>
    <property type="match status" value="1"/>
</dbReference>
<evidence type="ECO:0000256" key="5">
    <source>
        <dbReference type="ARBA" id="ARBA00049660"/>
    </source>
</evidence>
<evidence type="ECO:0000256" key="4">
    <source>
        <dbReference type="ARBA" id="ARBA00023136"/>
    </source>
</evidence>
<evidence type="ECO:0000256" key="2">
    <source>
        <dbReference type="ARBA" id="ARBA00022692"/>
    </source>
</evidence>
<reference evidence="7" key="1">
    <citation type="submission" date="2021-01" db="EMBL/GenBank/DDBJ databases">
        <authorList>
            <person name="Corre E."/>
            <person name="Pelletier E."/>
            <person name="Niang G."/>
            <person name="Scheremetjew M."/>
            <person name="Finn R."/>
            <person name="Kale V."/>
            <person name="Holt S."/>
            <person name="Cochrane G."/>
            <person name="Meng A."/>
            <person name="Brown T."/>
            <person name="Cohen L."/>
        </authorList>
    </citation>
    <scope>NUCLEOTIDE SEQUENCE</scope>
    <source>
        <strain evidence="7">CCAP979/52</strain>
    </source>
</reference>
<dbReference type="EMBL" id="HBEZ01028216">
    <property type="protein sequence ID" value="CAD8637909.1"/>
    <property type="molecule type" value="Transcribed_RNA"/>
</dbReference>
<feature type="transmembrane region" description="Helical" evidence="6">
    <location>
        <begin position="87"/>
        <end position="105"/>
    </location>
</feature>
<dbReference type="AlphaFoldDB" id="A0A7S0MCY6"/>
<proteinExistence type="inferred from homology"/>
<dbReference type="InterPro" id="IPR000292">
    <property type="entry name" value="For/NO2_transpt"/>
</dbReference>
<evidence type="ECO:0000256" key="6">
    <source>
        <dbReference type="SAM" id="Phobius"/>
    </source>
</evidence>
<organism evidence="7">
    <name type="scientific">Cryptomonas curvata</name>
    <dbReference type="NCBI Taxonomy" id="233186"/>
    <lineage>
        <taxon>Eukaryota</taxon>
        <taxon>Cryptophyceae</taxon>
        <taxon>Cryptomonadales</taxon>
        <taxon>Cryptomonadaceae</taxon>
        <taxon>Cryptomonas</taxon>
    </lineage>
</organism>
<accession>A0A7S0MCY6</accession>